<dbReference type="GeneID" id="8505321"/>
<dbReference type="Proteomes" id="UP000002038">
    <property type="component" value="Unassembled WGS sequence"/>
</dbReference>
<evidence type="ECO:0000313" key="2">
    <source>
        <dbReference type="Proteomes" id="UP000002038"/>
    </source>
</evidence>
<proteinExistence type="predicted"/>
<sequence>MPQIRKNLPVFYPRTSGLSEGSACTTDDEAFTDRSYPRLRYHTECAFRCDDWSGTRHGATVEPGFSWLGPENFSFLDNISPYSNFCTPRNENSLNSVVSNVGGALFSPSSSTSIRNYEQKGTQVTVTSPIQQLASLSVAMYEYASNLPSRCEARAGKPTRFVFEDLFHLTLELINLFYHLAHAARMCEACLSVSRGQRLGYRSPAAASRRMRGVSATVHRYEHTSFSDNGTDISAHGFNGLMEALGPAGRNNNDRKAKSVPSALKSIGSLSRFAVEQPHG</sequence>
<dbReference type="EMBL" id="GG657453">
    <property type="protein sequence ID" value="OAT08029.1"/>
    <property type="molecule type" value="Genomic_DNA"/>
</dbReference>
<gene>
    <name evidence="1" type="ORF">BDBG_04026</name>
</gene>
<reference evidence="2" key="1">
    <citation type="journal article" date="2015" name="PLoS Genet.">
        <title>The dynamic genome and transcriptome of the human fungal pathogen Blastomyces and close relative Emmonsia.</title>
        <authorList>
            <person name="Munoz J.F."/>
            <person name="Gauthier G.M."/>
            <person name="Desjardins C.A."/>
            <person name="Gallo J.E."/>
            <person name="Holder J."/>
            <person name="Sullivan T.D."/>
            <person name="Marty A.J."/>
            <person name="Carmen J.C."/>
            <person name="Chen Z."/>
            <person name="Ding L."/>
            <person name="Gujja S."/>
            <person name="Magrini V."/>
            <person name="Misas E."/>
            <person name="Mitreva M."/>
            <person name="Priest M."/>
            <person name="Saif S."/>
            <person name="Whiston E.A."/>
            <person name="Young S."/>
            <person name="Zeng Q."/>
            <person name="Goldman W.E."/>
            <person name="Mardis E.R."/>
            <person name="Taylor J.W."/>
            <person name="McEwen J.G."/>
            <person name="Clay O.K."/>
            <person name="Klein B.S."/>
            <person name="Cuomo C.A."/>
        </authorList>
    </citation>
    <scope>NUCLEOTIDE SEQUENCE [LARGE SCALE GENOMIC DNA]</scope>
    <source>
        <strain evidence="2">SLH14081</strain>
    </source>
</reference>
<dbReference type="OrthoDB" id="4173234at2759"/>
<dbReference type="VEuPathDB" id="FungiDB:BDBG_04026"/>
<accession>A0A179ULD0</accession>
<dbReference type="AlphaFoldDB" id="A0A179ULD0"/>
<dbReference type="KEGG" id="bgh:BDBG_04026"/>
<keyword evidence="2" id="KW-1185">Reference proteome</keyword>
<dbReference type="RefSeq" id="XP_002625967.2">
    <property type="nucleotide sequence ID" value="XM_002625921.2"/>
</dbReference>
<evidence type="ECO:0000313" key="1">
    <source>
        <dbReference type="EMBL" id="OAT08029.1"/>
    </source>
</evidence>
<name>A0A179ULD0_BLAGS</name>
<organism evidence="1 2">
    <name type="scientific">Blastomyces gilchristii (strain SLH14081)</name>
    <name type="common">Blastomyces dermatitidis</name>
    <dbReference type="NCBI Taxonomy" id="559298"/>
    <lineage>
        <taxon>Eukaryota</taxon>
        <taxon>Fungi</taxon>
        <taxon>Dikarya</taxon>
        <taxon>Ascomycota</taxon>
        <taxon>Pezizomycotina</taxon>
        <taxon>Eurotiomycetes</taxon>
        <taxon>Eurotiomycetidae</taxon>
        <taxon>Onygenales</taxon>
        <taxon>Ajellomycetaceae</taxon>
        <taxon>Blastomyces</taxon>
    </lineage>
</organism>
<protein>
    <submittedName>
        <fullName evidence="1">Uncharacterized protein</fullName>
    </submittedName>
</protein>